<dbReference type="InterPro" id="IPR000577">
    <property type="entry name" value="Carb_kinase_FGGY"/>
</dbReference>
<feature type="domain" description="Carbohydrate kinase FGGY C-terminal" evidence="6">
    <location>
        <begin position="259"/>
        <end position="446"/>
    </location>
</feature>
<evidence type="ECO:0000256" key="4">
    <source>
        <dbReference type="RuleBase" id="RU003733"/>
    </source>
</evidence>
<dbReference type="InterPro" id="IPR043129">
    <property type="entry name" value="ATPase_NBD"/>
</dbReference>
<evidence type="ECO:0000259" key="6">
    <source>
        <dbReference type="Pfam" id="PF02782"/>
    </source>
</evidence>
<name>A0A238LKH9_9RHOB</name>
<evidence type="ECO:0000313" key="8">
    <source>
        <dbReference type="Proteomes" id="UP000201613"/>
    </source>
</evidence>
<dbReference type="EC" id="2.7.1.17" evidence="7"/>
<accession>A0A238LKH9</accession>
<keyword evidence="3 4" id="KW-0418">Kinase</keyword>
<keyword evidence="8" id="KW-1185">Reference proteome</keyword>
<feature type="domain" description="Carbohydrate kinase FGGY N-terminal" evidence="5">
    <location>
        <begin position="3"/>
        <end position="245"/>
    </location>
</feature>
<evidence type="ECO:0000313" key="7">
    <source>
        <dbReference type="EMBL" id="SMY09904.1"/>
    </source>
</evidence>
<keyword evidence="2 4" id="KW-0808">Transferase</keyword>
<proteinExistence type="inferred from homology"/>
<dbReference type="PROSITE" id="PS00445">
    <property type="entry name" value="FGGY_KINASES_2"/>
    <property type="match status" value="1"/>
</dbReference>
<dbReference type="SUPFAM" id="SSF53067">
    <property type="entry name" value="Actin-like ATPase domain"/>
    <property type="match status" value="2"/>
</dbReference>
<gene>
    <name evidence="7" type="primary">xylB_4</name>
    <name evidence="7" type="ORF">LOM8899_04077</name>
</gene>
<dbReference type="EMBL" id="FXZK01000014">
    <property type="protein sequence ID" value="SMY09904.1"/>
    <property type="molecule type" value="Genomic_DNA"/>
</dbReference>
<dbReference type="PIRSF" id="PIRSF000538">
    <property type="entry name" value="GlpK"/>
    <property type="match status" value="1"/>
</dbReference>
<reference evidence="7 8" key="1">
    <citation type="submission" date="2017-05" db="EMBL/GenBank/DDBJ databases">
        <authorList>
            <person name="Song R."/>
            <person name="Chenine A.L."/>
            <person name="Ruprecht R.M."/>
        </authorList>
    </citation>
    <scope>NUCLEOTIDE SEQUENCE [LARGE SCALE GENOMIC DNA]</scope>
    <source>
        <strain evidence="7 8">CECT 8899</strain>
    </source>
</reference>
<comment type="similarity">
    <text evidence="1 4">Belongs to the FGGY kinase family.</text>
</comment>
<organism evidence="7 8">
    <name type="scientific">Flavimaricola marinus</name>
    <dbReference type="NCBI Taxonomy" id="1819565"/>
    <lineage>
        <taxon>Bacteria</taxon>
        <taxon>Pseudomonadati</taxon>
        <taxon>Pseudomonadota</taxon>
        <taxon>Alphaproteobacteria</taxon>
        <taxon>Rhodobacterales</taxon>
        <taxon>Paracoccaceae</taxon>
        <taxon>Flavimaricola</taxon>
    </lineage>
</organism>
<dbReference type="RefSeq" id="WP_093994074.1">
    <property type="nucleotide sequence ID" value="NZ_FXZK01000014.1"/>
</dbReference>
<dbReference type="PANTHER" id="PTHR43095">
    <property type="entry name" value="SUGAR KINASE"/>
    <property type="match status" value="1"/>
</dbReference>
<dbReference type="CDD" id="cd07804">
    <property type="entry name" value="ASKHA_NBD_FGGY_RrXK-like"/>
    <property type="match status" value="1"/>
</dbReference>
<dbReference type="Proteomes" id="UP000201613">
    <property type="component" value="Unassembled WGS sequence"/>
</dbReference>
<evidence type="ECO:0000256" key="2">
    <source>
        <dbReference type="ARBA" id="ARBA00022679"/>
    </source>
</evidence>
<dbReference type="InterPro" id="IPR018484">
    <property type="entry name" value="FGGY_N"/>
</dbReference>
<dbReference type="Gene3D" id="3.30.420.40">
    <property type="match status" value="2"/>
</dbReference>
<protein>
    <submittedName>
        <fullName evidence="7">Xylulose kinase</fullName>
        <ecNumber evidence="7">2.7.1.17</ecNumber>
    </submittedName>
</protein>
<dbReference type="GO" id="GO:0004856">
    <property type="term" value="F:D-xylulokinase activity"/>
    <property type="evidence" value="ECO:0007669"/>
    <property type="project" value="UniProtKB-EC"/>
</dbReference>
<evidence type="ECO:0000256" key="1">
    <source>
        <dbReference type="ARBA" id="ARBA00009156"/>
    </source>
</evidence>
<dbReference type="OrthoDB" id="9805576at2"/>
<evidence type="ECO:0000256" key="3">
    <source>
        <dbReference type="ARBA" id="ARBA00022777"/>
    </source>
</evidence>
<dbReference type="PANTHER" id="PTHR43095:SF5">
    <property type="entry name" value="XYLULOSE KINASE"/>
    <property type="match status" value="1"/>
</dbReference>
<dbReference type="Pfam" id="PF00370">
    <property type="entry name" value="FGGY_N"/>
    <property type="match status" value="1"/>
</dbReference>
<dbReference type="Pfam" id="PF02782">
    <property type="entry name" value="FGGY_C"/>
    <property type="match status" value="1"/>
</dbReference>
<dbReference type="InterPro" id="IPR018483">
    <property type="entry name" value="Carb_kinase_FGGY_CS"/>
</dbReference>
<dbReference type="InterPro" id="IPR050406">
    <property type="entry name" value="FGGY_Carb_Kinase"/>
</dbReference>
<dbReference type="InterPro" id="IPR018485">
    <property type="entry name" value="FGGY_C"/>
</dbReference>
<dbReference type="AlphaFoldDB" id="A0A238LKH9"/>
<sequence>MKYTLGIDIGTFESKGVLADQTGKVVAQSSTPHKMLVPQPGWAEHRPDEDWWGDFVTITRDLLAQSGVAASDIAAVAASAIGPCMLPVDAEGRPLMNGVLYGVDTRAHAEIDLLNAEIGEGTILDRCGNALTSQSVGPKILWLKRQRPELYAKTARVLTASSYLTFRLTGEYVIDHYTAANFSPLYDVTTQDWCDDLAPDIIGLEKLPKLMWSSEIAGEISDAAAAETGLAAGTPVLCGTIDAGAEALSVGLRAPGDMMMMYGSTIFVIQRTSERVTDPALWYAPWMFPGEHVSMAGLATSGTLTHWFRDQFASDLDTDTAFATLTEEAAASPPGAKGLLVLPYFSGERTPIHDPHAKGVIFGLDLTHTRADIYRAVIEGIAHGTAHVIDTFRDAGQAPLRVLAVGGGTKNGIWLQATSDIGGVPQVISRSSVGASLGDAFLAAVAVGLATRDDIQTWNPPEQVVEPVSHPAYDKAGPLFRALYTQTRDIAHALGAP</sequence>
<evidence type="ECO:0000259" key="5">
    <source>
        <dbReference type="Pfam" id="PF00370"/>
    </source>
</evidence>